<name>A0A450WZH0_9GAMM</name>
<gene>
    <name evidence="1" type="ORF">BECKLPF1236A_GA0070988_103443</name>
    <name evidence="2" type="ORF">BECKLPF1236C_GA0070990_103593</name>
</gene>
<sequence length="75" mass="8704">MTLTIAAEKSQVNVDIYYLSKATHESVFQSVGFKEIHWHPLKVSSEGIQEFGHEYWQDLLEHQPVICVECVKEKN</sequence>
<evidence type="ECO:0000313" key="2">
    <source>
        <dbReference type="EMBL" id="VFK35322.1"/>
    </source>
</evidence>
<organism evidence="1">
    <name type="scientific">Candidatus Kentrum sp. LPFa</name>
    <dbReference type="NCBI Taxonomy" id="2126335"/>
    <lineage>
        <taxon>Bacteria</taxon>
        <taxon>Pseudomonadati</taxon>
        <taxon>Pseudomonadota</taxon>
        <taxon>Gammaproteobacteria</taxon>
        <taxon>Candidatus Kentrum</taxon>
    </lineage>
</organism>
<dbReference type="AlphaFoldDB" id="A0A450WZH0"/>
<dbReference type="EMBL" id="CAADFP010000359">
    <property type="protein sequence ID" value="VFK35322.1"/>
    <property type="molecule type" value="Genomic_DNA"/>
</dbReference>
<dbReference type="EMBL" id="CAADFM010000344">
    <property type="protein sequence ID" value="VFK22403.1"/>
    <property type="molecule type" value="Genomic_DNA"/>
</dbReference>
<accession>A0A450WZH0</accession>
<reference evidence="1" key="1">
    <citation type="submission" date="2019-02" db="EMBL/GenBank/DDBJ databases">
        <authorList>
            <person name="Gruber-Vodicka R. H."/>
            <person name="Seah K. B. B."/>
        </authorList>
    </citation>
    <scope>NUCLEOTIDE SEQUENCE</scope>
    <source>
        <strain evidence="1">BECK_S312</strain>
        <strain evidence="2">BECK_S426</strain>
    </source>
</reference>
<evidence type="ECO:0000313" key="1">
    <source>
        <dbReference type="EMBL" id="VFK22403.1"/>
    </source>
</evidence>
<protein>
    <submittedName>
        <fullName evidence="1">Uncharacterized protein</fullName>
    </submittedName>
</protein>
<proteinExistence type="predicted"/>